<reference evidence="7 8" key="1">
    <citation type="submission" date="2024-02" db="EMBL/GenBank/DDBJ databases">
        <title>Genome analysis and characterization of Microbaculum marinisediminis sp. nov., isolated from marine sediment.</title>
        <authorList>
            <person name="Du Z.-J."/>
            <person name="Ye Y.-Q."/>
            <person name="Zhang Z.-R."/>
            <person name="Yuan S.-M."/>
            <person name="Zhang X.-Y."/>
        </authorList>
    </citation>
    <scope>NUCLEOTIDE SEQUENCE [LARGE SCALE GENOMIC DNA]</scope>
    <source>
        <strain evidence="7 8">SDUM1044001</strain>
    </source>
</reference>
<feature type="transmembrane region" description="Helical" evidence="5">
    <location>
        <begin position="14"/>
        <end position="36"/>
    </location>
</feature>
<evidence type="ECO:0000256" key="4">
    <source>
        <dbReference type="ARBA" id="ARBA00023136"/>
    </source>
</evidence>
<name>A0AAW9RR15_9HYPH</name>
<evidence type="ECO:0000256" key="3">
    <source>
        <dbReference type="ARBA" id="ARBA00022989"/>
    </source>
</evidence>
<evidence type="ECO:0000256" key="5">
    <source>
        <dbReference type="SAM" id="Phobius"/>
    </source>
</evidence>
<dbReference type="Pfam" id="PF07690">
    <property type="entry name" value="MFS_1"/>
    <property type="match status" value="1"/>
</dbReference>
<feature type="transmembrane region" description="Helical" evidence="5">
    <location>
        <begin position="210"/>
        <end position="238"/>
    </location>
</feature>
<dbReference type="InterPro" id="IPR051337">
    <property type="entry name" value="OPA_Antiporter"/>
</dbReference>
<feature type="transmembrane region" description="Helical" evidence="5">
    <location>
        <begin position="146"/>
        <end position="165"/>
    </location>
</feature>
<dbReference type="GO" id="GO:0016020">
    <property type="term" value="C:membrane"/>
    <property type="evidence" value="ECO:0007669"/>
    <property type="project" value="UniProtKB-ARBA"/>
</dbReference>
<evidence type="ECO:0000259" key="6">
    <source>
        <dbReference type="PROSITE" id="PS50850"/>
    </source>
</evidence>
<dbReference type="SUPFAM" id="SSF103473">
    <property type="entry name" value="MFS general substrate transporter"/>
    <property type="match status" value="1"/>
</dbReference>
<evidence type="ECO:0000313" key="8">
    <source>
        <dbReference type="Proteomes" id="UP001378188"/>
    </source>
</evidence>
<keyword evidence="4 5" id="KW-0472">Membrane</keyword>
<evidence type="ECO:0000256" key="1">
    <source>
        <dbReference type="ARBA" id="ARBA00004127"/>
    </source>
</evidence>
<proteinExistence type="predicted"/>
<gene>
    <name evidence="7" type="ORF">V3328_07795</name>
</gene>
<keyword evidence="2 5" id="KW-0812">Transmembrane</keyword>
<feature type="transmembrane region" description="Helical" evidence="5">
    <location>
        <begin position="81"/>
        <end position="99"/>
    </location>
</feature>
<feature type="transmembrane region" description="Helical" evidence="5">
    <location>
        <begin position="105"/>
        <end position="126"/>
    </location>
</feature>
<dbReference type="RefSeq" id="WP_340329071.1">
    <property type="nucleotide sequence ID" value="NZ_JAZHOF010000003.1"/>
</dbReference>
<dbReference type="PROSITE" id="PS50850">
    <property type="entry name" value="MFS"/>
    <property type="match status" value="1"/>
</dbReference>
<evidence type="ECO:0000313" key="7">
    <source>
        <dbReference type="EMBL" id="MEJ8571369.1"/>
    </source>
</evidence>
<feature type="transmembrane region" description="Helical" evidence="5">
    <location>
        <begin position="285"/>
        <end position="306"/>
    </location>
</feature>
<dbReference type="Proteomes" id="UP001378188">
    <property type="component" value="Unassembled WGS sequence"/>
</dbReference>
<dbReference type="PANTHER" id="PTHR43826:SF3">
    <property type="entry name" value="GLUCOSE-6-PHOSPHATE EXCHANGER SLC37A4"/>
    <property type="match status" value="1"/>
</dbReference>
<feature type="transmembrane region" description="Helical" evidence="5">
    <location>
        <begin position="405"/>
        <end position="423"/>
    </location>
</feature>
<feature type="transmembrane region" description="Helical" evidence="5">
    <location>
        <begin position="171"/>
        <end position="189"/>
    </location>
</feature>
<dbReference type="InterPro" id="IPR036259">
    <property type="entry name" value="MFS_trans_sf"/>
</dbReference>
<dbReference type="PANTHER" id="PTHR43826">
    <property type="entry name" value="GLUCOSE-6-PHOSPHATE EXCHANGER SLC37A4"/>
    <property type="match status" value="1"/>
</dbReference>
<protein>
    <submittedName>
        <fullName evidence="7">MFS transporter</fullName>
    </submittedName>
</protein>
<dbReference type="GO" id="GO:0012505">
    <property type="term" value="C:endomembrane system"/>
    <property type="evidence" value="ECO:0007669"/>
    <property type="project" value="UniProtKB-SubCell"/>
</dbReference>
<dbReference type="InterPro" id="IPR020846">
    <property type="entry name" value="MFS_dom"/>
</dbReference>
<feature type="transmembrane region" description="Helical" evidence="5">
    <location>
        <begin position="258"/>
        <end position="278"/>
    </location>
</feature>
<dbReference type="AlphaFoldDB" id="A0AAW9RR15"/>
<feature type="transmembrane region" description="Helical" evidence="5">
    <location>
        <begin position="312"/>
        <end position="334"/>
    </location>
</feature>
<feature type="transmembrane region" description="Helical" evidence="5">
    <location>
        <begin position="56"/>
        <end position="74"/>
    </location>
</feature>
<dbReference type="EMBL" id="JAZHOF010000003">
    <property type="protein sequence ID" value="MEJ8571369.1"/>
    <property type="molecule type" value="Genomic_DNA"/>
</dbReference>
<comment type="caution">
    <text evidence="7">The sequence shown here is derived from an EMBL/GenBank/DDBJ whole genome shotgun (WGS) entry which is preliminary data.</text>
</comment>
<keyword evidence="3 5" id="KW-1133">Transmembrane helix</keyword>
<feature type="transmembrane region" description="Helical" evidence="5">
    <location>
        <begin position="346"/>
        <end position="365"/>
    </location>
</feature>
<dbReference type="GO" id="GO:0061513">
    <property type="term" value="F:glucose 6-phosphate:phosphate antiporter activity"/>
    <property type="evidence" value="ECO:0007669"/>
    <property type="project" value="TreeGrafter"/>
</dbReference>
<organism evidence="7 8">
    <name type="scientific">Microbaculum marinum</name>
    <dbReference type="NCBI Taxonomy" id="1764581"/>
    <lineage>
        <taxon>Bacteria</taxon>
        <taxon>Pseudomonadati</taxon>
        <taxon>Pseudomonadota</taxon>
        <taxon>Alphaproteobacteria</taxon>
        <taxon>Hyphomicrobiales</taxon>
        <taxon>Tepidamorphaceae</taxon>
        <taxon>Microbaculum</taxon>
    </lineage>
</organism>
<comment type="subcellular location">
    <subcellularLocation>
        <location evidence="1">Endomembrane system</location>
        <topology evidence="1">Multi-pass membrane protein</topology>
    </subcellularLocation>
</comment>
<dbReference type="GO" id="GO:0035435">
    <property type="term" value="P:phosphate ion transmembrane transport"/>
    <property type="evidence" value="ECO:0007669"/>
    <property type="project" value="TreeGrafter"/>
</dbReference>
<dbReference type="InterPro" id="IPR011701">
    <property type="entry name" value="MFS"/>
</dbReference>
<accession>A0AAW9RR15</accession>
<sequence length="437" mass="45853">MDVAIRQWVPASRFLAWGAAELFFVLGVVVAILFAIQAPSVSGELDLSQSQLATLSGAFFLTYSIGQLALGALLGRLAPRLLLASAAIIAAIGCILFARSTSLPLAMIARVLLGCGLSVSFVGVVYVIGRDYPQRFSFMASLSQSIANLAGAAVALAASFTTALATFRAPFMVVGAMALIAAIGLLMFVGDRSKQALPARPADTAPLARVLMVCFTSLQFWMGLIYYSCLFGTVLAYGDLWNIQFQTNYFHHSTQLGAVFNAAIPLGVTVGSLVAGTWAQIRGDFVLPARVFGLIGLLVFALMFVQDLDVPLAIWSNFLIGFALAGSILGLTAVQKHLPGFARSTATAIVATAAFVLGGAIQPLVGMMVEVPASSSALFGAVLRGNPEMAGNVVRDTDFATYQNGLALLIGYVLVGFVASLFFKRPGTEQAKASPCA</sequence>
<dbReference type="Gene3D" id="1.20.1250.20">
    <property type="entry name" value="MFS general substrate transporter like domains"/>
    <property type="match status" value="1"/>
</dbReference>
<evidence type="ECO:0000256" key="2">
    <source>
        <dbReference type="ARBA" id="ARBA00022692"/>
    </source>
</evidence>
<keyword evidence="8" id="KW-1185">Reference proteome</keyword>
<feature type="domain" description="Major facilitator superfamily (MFS) profile" evidence="6">
    <location>
        <begin position="15"/>
        <end position="428"/>
    </location>
</feature>